<keyword evidence="8" id="KW-0460">Magnesium</keyword>
<proteinExistence type="inferred from homology"/>
<keyword evidence="9" id="KW-0694">RNA-binding</keyword>
<dbReference type="EC" id="3.6.1.77" evidence="13"/>
<keyword evidence="30" id="KW-1133">Transmembrane helix</keyword>
<organism evidence="32">
    <name type="scientific">Xenopus tropicalis</name>
    <name type="common">Western clawed frog</name>
    <name type="synonym">Silurana tropicalis</name>
    <dbReference type="NCBI Taxonomy" id="8364"/>
    <lineage>
        <taxon>Eukaryota</taxon>
        <taxon>Metazoa</taxon>
        <taxon>Chordata</taxon>
        <taxon>Craniata</taxon>
        <taxon>Vertebrata</taxon>
        <taxon>Euteleostomi</taxon>
        <taxon>Amphibia</taxon>
        <taxon>Batrachia</taxon>
        <taxon>Anura</taxon>
        <taxon>Pipoidea</taxon>
        <taxon>Pipidae</taxon>
        <taxon>Xenopodinae</taxon>
        <taxon>Xenopus</taxon>
        <taxon>Silurana</taxon>
    </lineage>
</organism>
<dbReference type="PROSITE" id="PS01293">
    <property type="entry name" value="NUDIX_COA"/>
    <property type="match status" value="1"/>
</dbReference>
<evidence type="ECO:0000256" key="28">
    <source>
        <dbReference type="ARBA" id="ARBA00072984"/>
    </source>
</evidence>
<evidence type="ECO:0000256" key="24">
    <source>
        <dbReference type="ARBA" id="ARBA00050371"/>
    </source>
</evidence>
<dbReference type="STRING" id="8364.ENSXETP00000027771"/>
<dbReference type="GeneID" id="100379717"/>
<comment type="similarity">
    <text evidence="4">Belongs to the Nudix hydrolase family. PCD1 subfamily.</text>
</comment>
<comment type="catalytic activity">
    <reaction evidence="24">
        <text>decanoyl-CoA + H2O = decanoyl-4'-phosphopantetheine + adenosine 3',5'-bisphosphate + 2 H(+)</text>
        <dbReference type="Rhea" id="RHEA:50020"/>
        <dbReference type="ChEBI" id="CHEBI:15377"/>
        <dbReference type="ChEBI" id="CHEBI:15378"/>
        <dbReference type="ChEBI" id="CHEBI:58343"/>
        <dbReference type="ChEBI" id="CHEBI:61430"/>
        <dbReference type="ChEBI" id="CHEBI:132014"/>
    </reaction>
    <physiologicalReaction direction="left-to-right" evidence="24">
        <dbReference type="Rhea" id="RHEA:50021"/>
    </physiologicalReaction>
</comment>
<evidence type="ECO:0000259" key="31">
    <source>
        <dbReference type="PROSITE" id="PS51462"/>
    </source>
</evidence>
<dbReference type="Proteomes" id="UP000008143">
    <property type="component" value="Chromosome 4"/>
</dbReference>
<comment type="catalytic activity">
    <reaction evidence="12">
        <text>CoA + H2O = (R)-4'-phosphopantetheine + adenosine 3',5'-bisphosphate + 2 H(+)</text>
        <dbReference type="Rhea" id="RHEA:64988"/>
        <dbReference type="ChEBI" id="CHEBI:15377"/>
        <dbReference type="ChEBI" id="CHEBI:15378"/>
        <dbReference type="ChEBI" id="CHEBI:57287"/>
        <dbReference type="ChEBI" id="CHEBI:58343"/>
        <dbReference type="ChEBI" id="CHEBI:61723"/>
        <dbReference type="EC" id="3.6.1.77"/>
    </reaction>
    <physiologicalReaction direction="left-to-right" evidence="12">
        <dbReference type="Rhea" id="RHEA:64989"/>
    </physiologicalReaction>
</comment>
<dbReference type="KEGG" id="xtr:100379717"/>
<gene>
    <name evidence="32 34 35 36" type="primary">nudt7</name>
</gene>
<dbReference type="PANTHER" id="PTHR12992">
    <property type="entry name" value="NUDIX HYDROLASE"/>
    <property type="match status" value="1"/>
</dbReference>
<dbReference type="Gene3D" id="3.90.79.10">
    <property type="entry name" value="Nucleoside Triphosphate Pyrophosphohydrolase"/>
    <property type="match status" value="1"/>
</dbReference>
<comment type="catalytic activity">
    <reaction evidence="25">
        <text>3alpha,7alpha,12alpha-trihydroxy-5beta-cholestan-26-oyl-CoA + H2O = 3alpha,7alpha,12alpha-trihydroxy-5beta-cholestan-26-oyl-4'-phosphopantetheine + adenosine 3',5'-bisphosphate + 2 H(+)</text>
        <dbReference type="Rhea" id="RHEA:50040"/>
        <dbReference type="ChEBI" id="CHEBI:15377"/>
        <dbReference type="ChEBI" id="CHEBI:15378"/>
        <dbReference type="ChEBI" id="CHEBI:58343"/>
        <dbReference type="ChEBI" id="CHEBI:63001"/>
        <dbReference type="ChEBI" id="CHEBI:132021"/>
    </reaction>
    <physiologicalReaction direction="left-to-right" evidence="25">
        <dbReference type="Rhea" id="RHEA:50041"/>
    </physiologicalReaction>
</comment>
<comment type="catalytic activity">
    <reaction evidence="21">
        <text>a 5'-end CoA-ribonucleoside in mRNA + H2O = a 5'-end phospho-adenosine-phospho-ribonucleoside in mRNA + (R)-4'-phosphopantetheine + 2 H(+)</text>
        <dbReference type="Rhea" id="RHEA:67592"/>
        <dbReference type="Rhea" id="RHEA-COMP:15719"/>
        <dbReference type="Rhea" id="RHEA-COMP:17276"/>
        <dbReference type="ChEBI" id="CHEBI:15377"/>
        <dbReference type="ChEBI" id="CHEBI:15378"/>
        <dbReference type="ChEBI" id="CHEBI:61723"/>
        <dbReference type="ChEBI" id="CHEBI:144051"/>
        <dbReference type="ChEBI" id="CHEBI:172371"/>
    </reaction>
    <physiologicalReaction direction="left-to-right" evidence="21">
        <dbReference type="Rhea" id="RHEA:67593"/>
    </physiologicalReaction>
</comment>
<comment type="cofactor">
    <cofactor evidence="1">
        <name>Mn(2+)</name>
        <dbReference type="ChEBI" id="CHEBI:29035"/>
    </cofactor>
</comment>
<dbReference type="GO" id="GO:0000287">
    <property type="term" value="F:magnesium ion binding"/>
    <property type="evidence" value="ECO:0007669"/>
    <property type="project" value="InterPro"/>
</dbReference>
<name>F6V6C1_XENTR</name>
<dbReference type="PaxDb" id="8364-ENSXETP00000007334"/>
<evidence type="ECO:0000256" key="21">
    <source>
        <dbReference type="ARBA" id="ARBA00048667"/>
    </source>
</evidence>
<evidence type="ECO:0000256" key="27">
    <source>
        <dbReference type="ARBA" id="ARBA00059426"/>
    </source>
</evidence>
<comment type="catalytic activity">
    <reaction evidence="22">
        <text>choloyl-CoA + H2O = S-choloyl-4'-phosphopantetheine + adenosine 3',5'-bisphosphate + 2 H(+)</text>
        <dbReference type="Rhea" id="RHEA:50036"/>
        <dbReference type="ChEBI" id="CHEBI:15377"/>
        <dbReference type="ChEBI" id="CHEBI:15378"/>
        <dbReference type="ChEBI" id="CHEBI:57373"/>
        <dbReference type="ChEBI" id="CHEBI:58343"/>
        <dbReference type="ChEBI" id="CHEBI:132020"/>
    </reaction>
    <physiologicalReaction direction="left-to-right" evidence="22">
        <dbReference type="Rhea" id="RHEA:50037"/>
    </physiologicalReaction>
</comment>
<evidence type="ECO:0000256" key="25">
    <source>
        <dbReference type="ARBA" id="ARBA00051749"/>
    </source>
</evidence>
<dbReference type="RefSeq" id="XP_031756640.1">
    <property type="nucleotide sequence ID" value="XM_031900780.1"/>
</dbReference>
<keyword evidence="7" id="KW-0378">Hydrolase</keyword>
<keyword evidence="10" id="KW-0576">Peroxisome</keyword>
<dbReference type="AlphaFoldDB" id="F6V6C1"/>
<evidence type="ECO:0000256" key="19">
    <source>
        <dbReference type="ARBA" id="ARBA00047757"/>
    </source>
</evidence>
<dbReference type="GO" id="GO:0010945">
    <property type="term" value="F:coenzyme A diphosphatase activity"/>
    <property type="evidence" value="ECO:0007669"/>
    <property type="project" value="UniProtKB-EC"/>
</dbReference>
<evidence type="ECO:0000256" key="23">
    <source>
        <dbReference type="ARBA" id="ARBA00049284"/>
    </source>
</evidence>
<evidence type="ECO:0000256" key="14">
    <source>
        <dbReference type="ARBA" id="ARBA00047289"/>
    </source>
</evidence>
<evidence type="ECO:0000256" key="7">
    <source>
        <dbReference type="ARBA" id="ARBA00022801"/>
    </source>
</evidence>
<evidence type="ECO:0000256" key="12">
    <source>
        <dbReference type="ARBA" id="ARBA00044908"/>
    </source>
</evidence>
<evidence type="ECO:0000256" key="13">
    <source>
        <dbReference type="ARBA" id="ARBA00044967"/>
    </source>
</evidence>
<dbReference type="RefSeq" id="XP_031756641.1">
    <property type="nucleotide sequence ID" value="XM_031900781.1"/>
</dbReference>
<comment type="catalytic activity">
    <reaction evidence="23">
        <text>butanoyl-CoA + H2O = S-butanoyl-4'-phosphopantetheine + adenosine 3',5'-bisphosphate + 2 H(+)</text>
        <dbReference type="Rhea" id="RHEA:49976"/>
        <dbReference type="ChEBI" id="CHEBI:15377"/>
        <dbReference type="ChEBI" id="CHEBI:15378"/>
        <dbReference type="ChEBI" id="CHEBI:57371"/>
        <dbReference type="ChEBI" id="CHEBI:58343"/>
        <dbReference type="ChEBI" id="CHEBI:132011"/>
    </reaction>
    <physiologicalReaction direction="left-to-right" evidence="23">
        <dbReference type="Rhea" id="RHEA:49977"/>
    </physiologicalReaction>
</comment>
<dbReference type="InterPro" id="IPR015797">
    <property type="entry name" value="NUDIX_hydrolase-like_dom_sf"/>
</dbReference>
<evidence type="ECO:0000256" key="26">
    <source>
        <dbReference type="ARBA" id="ARBA00051856"/>
    </source>
</evidence>
<keyword evidence="30" id="KW-0812">Transmembrane</keyword>
<evidence type="ECO:0000313" key="36">
    <source>
        <dbReference type="Xenbase" id="XB-GENE-966296"/>
    </source>
</evidence>
<comment type="catalytic activity">
    <reaction evidence="16">
        <text>tetradecanoyl-CoA + H2O = tetradecanoyl-4'-phosphopantetheine + adenosine 3',5'-bisphosphate + 2 H(+)</text>
        <dbReference type="Rhea" id="RHEA:50028"/>
        <dbReference type="ChEBI" id="CHEBI:15377"/>
        <dbReference type="ChEBI" id="CHEBI:15378"/>
        <dbReference type="ChEBI" id="CHEBI:57385"/>
        <dbReference type="ChEBI" id="CHEBI:58343"/>
        <dbReference type="ChEBI" id="CHEBI:132017"/>
    </reaction>
    <physiologicalReaction direction="left-to-right" evidence="16">
        <dbReference type="Rhea" id="RHEA:50029"/>
    </physiologicalReaction>
</comment>
<dbReference type="GO" id="GO:0009132">
    <property type="term" value="P:nucleoside diphosphate metabolic process"/>
    <property type="evidence" value="ECO:0007669"/>
    <property type="project" value="InterPro"/>
</dbReference>
<comment type="catalytic activity">
    <reaction evidence="17">
        <text>hexanoyl-CoA + H2O = hexanoyl-4'-phosphopantetheine + adenosine 3',5'-bisphosphate + 2 H(+)</text>
        <dbReference type="Rhea" id="RHEA:49980"/>
        <dbReference type="ChEBI" id="CHEBI:15377"/>
        <dbReference type="ChEBI" id="CHEBI:15378"/>
        <dbReference type="ChEBI" id="CHEBI:58343"/>
        <dbReference type="ChEBI" id="CHEBI:62620"/>
        <dbReference type="ChEBI" id="CHEBI:132012"/>
    </reaction>
    <physiologicalReaction direction="left-to-right" evidence="17">
        <dbReference type="Rhea" id="RHEA:49981"/>
    </physiologicalReaction>
</comment>
<dbReference type="SUPFAM" id="SSF55811">
    <property type="entry name" value="Nudix"/>
    <property type="match status" value="1"/>
</dbReference>
<evidence type="ECO:0000256" key="2">
    <source>
        <dbReference type="ARBA" id="ARBA00001946"/>
    </source>
</evidence>
<dbReference type="CTD" id="283927"/>
<evidence type="ECO:0000256" key="15">
    <source>
        <dbReference type="ARBA" id="ARBA00047369"/>
    </source>
</evidence>
<dbReference type="CDD" id="cd03426">
    <property type="entry name" value="NUDIX_CoAse_Nudt7"/>
    <property type="match status" value="1"/>
</dbReference>
<comment type="catalytic activity">
    <reaction evidence="14">
        <text>octanoyl-CoA + H2O = S-octanoyl-4'-phosphopantetheine + adenosine 3',5'-bisphosphate + 2 H(+)</text>
        <dbReference type="Rhea" id="RHEA:50016"/>
        <dbReference type="ChEBI" id="CHEBI:15377"/>
        <dbReference type="ChEBI" id="CHEBI:15378"/>
        <dbReference type="ChEBI" id="CHEBI:57386"/>
        <dbReference type="ChEBI" id="CHEBI:58343"/>
        <dbReference type="ChEBI" id="CHEBI:132013"/>
    </reaction>
    <physiologicalReaction direction="left-to-right" evidence="14">
        <dbReference type="Rhea" id="RHEA:50017"/>
    </physiologicalReaction>
</comment>
<dbReference type="OrthoDB" id="206213at2759"/>
<dbReference type="eggNOG" id="KOG3069">
    <property type="taxonomic scope" value="Eukaryota"/>
</dbReference>
<dbReference type="GO" id="GO:0015938">
    <property type="term" value="P:coenzyme A catabolic process"/>
    <property type="evidence" value="ECO:0000318"/>
    <property type="project" value="GO_Central"/>
</dbReference>
<dbReference type="GO" id="GO:0003723">
    <property type="term" value="F:RNA binding"/>
    <property type="evidence" value="ECO:0007669"/>
    <property type="project" value="UniProtKB-KW"/>
</dbReference>
<evidence type="ECO:0000313" key="34">
    <source>
        <dbReference type="RefSeq" id="XP_031756640.1"/>
    </source>
</evidence>
<dbReference type="GeneTree" id="ENSGT00940000159631"/>
<sequence>MHRLKPRVLLTHKLREMGTALPMEILDNDYSLREKIKNIMKKYDTGTRFANIPLQKASVLLPLFIKEEKIHLLFTVRSMKLKTMPGDVCFPGGRREQTDKDDVQTALREAKEEIGLCPEQVEIIGRLIPAMSMSPRYLITPVVAVVEEPFQACPDPNEVADVFLVPLDFFLSSDHYTILHFNVPGTGTHRLHTFHYEDKEKKKIFKIWGLTAHLALLLAVILLEKAPSFDYNLQNVLLVNENALLSSYSKL</sequence>
<reference evidence="32" key="1">
    <citation type="journal article" date="2010" name="Science">
        <title>The genome of the Western clawed frog Xenopus tropicalis.</title>
        <authorList>
            <person name="Hellsten U."/>
            <person name="Harland R.M."/>
            <person name="Gilchrist M.J."/>
            <person name="Hendrix D."/>
            <person name="Jurka J."/>
            <person name="Kapitonov V."/>
            <person name="Ovcharenko I."/>
            <person name="Putnam N.H."/>
            <person name="Shu S."/>
            <person name="Taher L."/>
            <person name="Blitz I.L."/>
            <person name="Blumberg B."/>
            <person name="Dichmann D.S."/>
            <person name="Dubchak I."/>
            <person name="Amaya E."/>
            <person name="Detter J.C."/>
            <person name="Fletcher R."/>
            <person name="Gerhard D.S."/>
            <person name="Goodstein D."/>
            <person name="Graves T."/>
            <person name="Grigoriev I.V."/>
            <person name="Grimwood J."/>
            <person name="Kawashima T."/>
            <person name="Lindquist E."/>
            <person name="Lucas S.M."/>
            <person name="Mead P.E."/>
            <person name="Mitros T."/>
            <person name="Ogino H."/>
            <person name="Ohta Y."/>
            <person name="Poliakov A.V."/>
            <person name="Pollet N."/>
            <person name="Robert J."/>
            <person name="Salamov A."/>
            <person name="Sater A.K."/>
            <person name="Schmutz J."/>
            <person name="Terry A."/>
            <person name="Vize P.D."/>
            <person name="Warren W.C."/>
            <person name="Wells D."/>
            <person name="Wills A."/>
            <person name="Wilson R.K."/>
            <person name="Zimmerman L.B."/>
            <person name="Zorn A.M."/>
            <person name="Grainger R."/>
            <person name="Grammer T."/>
            <person name="Khokha M.K."/>
            <person name="Richardson P.M."/>
            <person name="Rokhsar D.S."/>
        </authorList>
    </citation>
    <scope>NUCLEOTIDE SEQUENCE [LARGE SCALE GENOMIC DNA]</scope>
    <source>
        <strain evidence="32">Nigerian</strain>
    </source>
</reference>
<feature type="transmembrane region" description="Helical" evidence="30">
    <location>
        <begin position="204"/>
        <end position="223"/>
    </location>
</feature>
<evidence type="ECO:0000256" key="18">
    <source>
        <dbReference type="ARBA" id="ARBA00047666"/>
    </source>
</evidence>
<dbReference type="InterPro" id="IPR000086">
    <property type="entry name" value="NUDIX_hydrolase_dom"/>
</dbReference>
<dbReference type="HOGENOM" id="CLU_040940_6_0_1"/>
<evidence type="ECO:0000256" key="5">
    <source>
        <dbReference type="ARBA" id="ARBA00011245"/>
    </source>
</evidence>
<dbReference type="PROSITE" id="PS51462">
    <property type="entry name" value="NUDIX"/>
    <property type="match status" value="1"/>
</dbReference>
<comment type="cofactor">
    <cofactor evidence="2">
        <name>Mg(2+)</name>
        <dbReference type="ChEBI" id="CHEBI:18420"/>
    </cofactor>
</comment>
<dbReference type="AGR" id="Xenbase:XB-GENE-966296"/>
<dbReference type="GO" id="GO:0030145">
    <property type="term" value="F:manganese ion binding"/>
    <property type="evidence" value="ECO:0007669"/>
    <property type="project" value="InterPro"/>
</dbReference>
<comment type="function">
    <text evidence="27">Fatty acyl-coenzyme A (CoA) diphosphatase that hydrolyzes fatty acyl-CoA to yield acyl-4'-phosphopantetheine and adenosine 3',5'-bisphosphate. Cleaves CoA, CoA esters and oxidized CoA with similar efficiencies. Preferentially hydrolyzes medium-chain acyl-CoAs and bile acid-CoAs. Has no activity toward NDP-sugars, CDP-alcohols, (deoxy)nucleoside 5'-triphosphates, nucleoside 5'-di or monophosphates, diadenosine polyphosphates, NAD, NADH, NADP, NADPH or thymidine-5'-monophospho-p-nitrophenyl ester. May be required to eliminate oxidized CoA from peroxisomes, or regulate CoA and acyl-CoA levels in this organelle in response to metabolic demand. Does not play a role in U8 snoRNA decapping activity. Binds U8 snoRNA. Exhibits decapping activity towards dpCoA-capped RNAs in vitro.</text>
</comment>
<evidence type="ECO:0000256" key="1">
    <source>
        <dbReference type="ARBA" id="ARBA00001936"/>
    </source>
</evidence>
<evidence type="ECO:0000256" key="29">
    <source>
        <dbReference type="ARBA" id="ARBA00079598"/>
    </source>
</evidence>
<dbReference type="DNASU" id="100124723"/>
<dbReference type="OMA" id="HSFHFVD"/>
<dbReference type="Pfam" id="PF00293">
    <property type="entry name" value="NUDIX"/>
    <property type="match status" value="1"/>
</dbReference>
<evidence type="ECO:0000313" key="35">
    <source>
        <dbReference type="RefSeq" id="XP_031756641.1"/>
    </source>
</evidence>
<comment type="catalytic activity">
    <reaction evidence="18">
        <text>propanoyl-CoA + H2O = propanoyl-4'-phosphopantetheine + adenosine 3',5'-bisphosphate + 2 H(+)</text>
        <dbReference type="Rhea" id="RHEA:67464"/>
        <dbReference type="ChEBI" id="CHEBI:15377"/>
        <dbReference type="ChEBI" id="CHEBI:15378"/>
        <dbReference type="ChEBI" id="CHEBI:57392"/>
        <dbReference type="ChEBI" id="CHEBI:58343"/>
        <dbReference type="ChEBI" id="CHEBI:172362"/>
    </reaction>
    <physiologicalReaction direction="left-to-right" evidence="18">
        <dbReference type="Rhea" id="RHEA:67465"/>
    </physiologicalReaction>
</comment>
<keyword evidence="6" id="KW-0479">Metal-binding</keyword>
<reference evidence="32" key="2">
    <citation type="submission" date="2011-06" db="UniProtKB">
        <authorList>
            <consortium name="Ensembl"/>
        </authorList>
    </citation>
    <scope>IDENTIFICATION</scope>
</reference>
<dbReference type="InterPro" id="IPR000059">
    <property type="entry name" value="NUDIX_hydrolase_NudL_CS"/>
</dbReference>
<comment type="catalytic activity">
    <reaction evidence="26">
        <text>acetyl-CoA + H2O = S-acetyl-4'-phosphopantetheine + adenosine 3',5'-bisphosphate + 2 H(+)</text>
        <dbReference type="Rhea" id="RHEA:64992"/>
        <dbReference type="ChEBI" id="CHEBI:15377"/>
        <dbReference type="ChEBI" id="CHEBI:15378"/>
        <dbReference type="ChEBI" id="CHEBI:57288"/>
        <dbReference type="ChEBI" id="CHEBI:58343"/>
        <dbReference type="ChEBI" id="CHEBI:156266"/>
    </reaction>
    <physiologicalReaction direction="left-to-right" evidence="26">
        <dbReference type="Rhea" id="RHEA:64993"/>
    </physiologicalReaction>
</comment>
<dbReference type="Xenbase" id="XB-GENE-966296">
    <property type="gene designation" value="nudt7"/>
</dbReference>
<evidence type="ECO:0000313" key="33">
    <source>
        <dbReference type="Proteomes" id="UP000008143"/>
    </source>
</evidence>
<evidence type="ECO:0000256" key="3">
    <source>
        <dbReference type="ARBA" id="ARBA00004275"/>
    </source>
</evidence>
<evidence type="ECO:0000256" key="16">
    <source>
        <dbReference type="ARBA" id="ARBA00047403"/>
    </source>
</evidence>
<keyword evidence="33" id="KW-1185">Reference proteome</keyword>
<dbReference type="FunFam" id="3.90.79.10:FF:000049">
    <property type="entry name" value="Peroxisomal coenzyme A diphosphatase NUDT7"/>
    <property type="match status" value="1"/>
</dbReference>
<comment type="catalytic activity">
    <reaction evidence="15">
        <text>malonyl-CoA + H2O = malonyl-4'-phosphopantetheine + adenosine 3',5'-bisphosphate + 2 H(+)</text>
        <dbReference type="Rhea" id="RHEA:67468"/>
        <dbReference type="ChEBI" id="CHEBI:15377"/>
        <dbReference type="ChEBI" id="CHEBI:15378"/>
        <dbReference type="ChEBI" id="CHEBI:57384"/>
        <dbReference type="ChEBI" id="CHEBI:58343"/>
        <dbReference type="ChEBI" id="CHEBI:172363"/>
    </reaction>
    <physiologicalReaction direction="left-to-right" evidence="15">
        <dbReference type="Rhea" id="RHEA:67469"/>
    </physiologicalReaction>
</comment>
<evidence type="ECO:0000256" key="30">
    <source>
        <dbReference type="SAM" id="Phobius"/>
    </source>
</evidence>
<evidence type="ECO:0000256" key="4">
    <source>
        <dbReference type="ARBA" id="ARBA00006506"/>
    </source>
</evidence>
<comment type="subunit">
    <text evidence="5">Monomer.</text>
</comment>
<dbReference type="Ensembl" id="ENSXETT00000027771">
    <property type="protein sequence ID" value="ENSXETP00000027771"/>
    <property type="gene ID" value="ENSXETG00000012700"/>
</dbReference>
<evidence type="ECO:0000256" key="11">
    <source>
        <dbReference type="ARBA" id="ARBA00023211"/>
    </source>
</evidence>
<protein>
    <recommendedName>
        <fullName evidence="28">Peroxisomal coenzyme A diphosphatase NUDT7</fullName>
        <ecNumber evidence="13">3.6.1.77</ecNumber>
    </recommendedName>
    <alternativeName>
        <fullName evidence="29">Nucleoside diphosphate-linked moiety X motif 7</fullName>
    </alternativeName>
</protein>
<evidence type="ECO:0000256" key="22">
    <source>
        <dbReference type="ARBA" id="ARBA00048961"/>
    </source>
</evidence>
<comment type="catalytic activity">
    <reaction evidence="19">
        <text>dodecanoyl-CoA + H2O = S-dodecanoyl-4'-phosphopantetheine + adenosine 3',5'-bisphosphate + 2 H(+)</text>
        <dbReference type="Rhea" id="RHEA:50024"/>
        <dbReference type="ChEBI" id="CHEBI:15377"/>
        <dbReference type="ChEBI" id="CHEBI:15378"/>
        <dbReference type="ChEBI" id="CHEBI:57375"/>
        <dbReference type="ChEBI" id="CHEBI:58343"/>
        <dbReference type="ChEBI" id="CHEBI:132015"/>
    </reaction>
    <physiologicalReaction direction="left-to-right" evidence="19">
        <dbReference type="Rhea" id="RHEA:50025"/>
    </physiologicalReaction>
</comment>
<dbReference type="Reactome" id="R-XTR-9033241">
    <property type="pathway name" value="Peroxisomal protein import"/>
</dbReference>
<dbReference type="InterPro" id="IPR045121">
    <property type="entry name" value="CoAse"/>
</dbReference>
<evidence type="ECO:0000256" key="17">
    <source>
        <dbReference type="ARBA" id="ARBA00047466"/>
    </source>
</evidence>
<comment type="subcellular location">
    <subcellularLocation>
        <location evidence="3">Peroxisome</location>
    </subcellularLocation>
</comment>
<keyword evidence="30" id="KW-0472">Membrane</keyword>
<accession>F6V6C1</accession>
<dbReference type="PANTHER" id="PTHR12992:SF24">
    <property type="entry name" value="PEROXISOMAL COENZYME A DIPHOSPHATASE NUDT7"/>
    <property type="match status" value="1"/>
</dbReference>
<evidence type="ECO:0000256" key="6">
    <source>
        <dbReference type="ARBA" id="ARBA00022723"/>
    </source>
</evidence>
<reference evidence="34 35" key="3">
    <citation type="submission" date="2025-04" db="UniProtKB">
        <authorList>
            <consortium name="RefSeq"/>
        </authorList>
    </citation>
    <scope>IDENTIFICATION</scope>
    <source>
        <strain evidence="34 35">Nigerian</strain>
        <tissue evidence="34 35">Liver and blood</tissue>
    </source>
</reference>
<evidence type="ECO:0000256" key="10">
    <source>
        <dbReference type="ARBA" id="ARBA00023140"/>
    </source>
</evidence>
<evidence type="ECO:0000256" key="9">
    <source>
        <dbReference type="ARBA" id="ARBA00022884"/>
    </source>
</evidence>
<dbReference type="Bgee" id="ENSXETG00000012700">
    <property type="expression patterns" value="Expressed in testis and 12 other cell types or tissues"/>
</dbReference>
<comment type="catalytic activity">
    <reaction evidence="20">
        <text>succinyl-CoA + H2O = succinyl-4'-phosphopantetheine + adenosine 3',5'-bisphosphate + 2 H(+)</text>
        <dbReference type="Rhea" id="RHEA:67472"/>
        <dbReference type="ChEBI" id="CHEBI:15377"/>
        <dbReference type="ChEBI" id="CHEBI:15378"/>
        <dbReference type="ChEBI" id="CHEBI:57292"/>
        <dbReference type="ChEBI" id="CHEBI:58343"/>
        <dbReference type="ChEBI" id="CHEBI:172364"/>
    </reaction>
    <physiologicalReaction direction="left-to-right" evidence="20">
        <dbReference type="Rhea" id="RHEA:67473"/>
    </physiologicalReaction>
</comment>
<evidence type="ECO:0000313" key="32">
    <source>
        <dbReference type="Ensembl" id="ENSXETP00000027771"/>
    </source>
</evidence>
<evidence type="ECO:0000256" key="8">
    <source>
        <dbReference type="ARBA" id="ARBA00022842"/>
    </source>
</evidence>
<evidence type="ECO:0000256" key="20">
    <source>
        <dbReference type="ARBA" id="ARBA00048624"/>
    </source>
</evidence>
<feature type="domain" description="Nudix hydrolase" evidence="31">
    <location>
        <begin position="54"/>
        <end position="187"/>
    </location>
</feature>
<keyword evidence="11" id="KW-0464">Manganese</keyword>
<dbReference type="GO" id="GO:0005782">
    <property type="term" value="C:peroxisomal matrix"/>
    <property type="evidence" value="ECO:0007669"/>
    <property type="project" value="UniProtKB-ARBA"/>
</dbReference>